<organism evidence="9 10">
    <name type="scientific">Ramazzottius varieornatus</name>
    <name type="common">Water bear</name>
    <name type="synonym">Tardigrade</name>
    <dbReference type="NCBI Taxonomy" id="947166"/>
    <lineage>
        <taxon>Eukaryota</taxon>
        <taxon>Metazoa</taxon>
        <taxon>Ecdysozoa</taxon>
        <taxon>Tardigrada</taxon>
        <taxon>Eutardigrada</taxon>
        <taxon>Parachela</taxon>
        <taxon>Hypsibioidea</taxon>
        <taxon>Ramazzottiidae</taxon>
        <taxon>Ramazzottius</taxon>
    </lineage>
</organism>
<dbReference type="InterPro" id="IPR052076">
    <property type="entry name" value="TRP_cation_channel"/>
</dbReference>
<dbReference type="AlphaFoldDB" id="A0A1D1ULM2"/>
<dbReference type="PANTHER" id="PTHR47143">
    <property type="entry name" value="TRANSIENT RECEPTOR POTENTIAL CATION CHANNEL PROTEIN PAINLESS"/>
    <property type="match status" value="1"/>
</dbReference>
<sequence>MGLSVVLPEVMLVALDRCILLSDHVALDPEYHILYDFTLLEPLHEMEKEENSHKEKETEQDKVDISKGISLNNDLVCHPLTRMLLERKWRMYGMYAYCSLFCSYLLFLALLTFVVVTGIQTRLIPRLLMASYHNVEHFVPNAVNSSGFQQLLLRAQMANASKDNAQLRTFFGAGVAVFLLLFFFLIKEIIELRSKGWRYFNDVVNYLEIVMIGCCMTFICSYLYEVHSNVDIWLTWQMGALTIFLAWFNLLRYCQAFGTFGMYAVMFFTVLKTLVKVSAFFFILTASFTVTFYGLLPTLVYPKIPDYYTTFSADEPPKARDLKTPHPNLYTSALRVGAMTIGDVDTISNYINPLTDGTLPFPIMTFIVLIVFFLMMPILLNNLLTGLAVGDITATMKLSLSHRLRNQIEVHRLIEVLLPQNVRRRWKVRLQCYKYYPNIRPGWLDEVSRWLAGGTKKDAAQWNRKLPVRGKKGPKGAQEGLTSRKKLLDDISSELRTILQWKKTKNIVNEYPEESSAIVGDHRESSASTLPVSTHSRDLSTAPPIIGERLFSVPDANRLPVVRRQHSFSHRGDLTDHKSSSNI</sequence>
<keyword evidence="1" id="KW-0813">Transport</keyword>
<dbReference type="OrthoDB" id="1661883at2759"/>
<keyword evidence="8" id="KW-1133">Transmembrane helix</keyword>
<keyword evidence="4" id="KW-0406">Ion transport</keyword>
<dbReference type="Proteomes" id="UP000186922">
    <property type="component" value="Unassembled WGS sequence"/>
</dbReference>
<evidence type="ECO:0000256" key="4">
    <source>
        <dbReference type="ARBA" id="ARBA00023065"/>
    </source>
</evidence>
<keyword evidence="8" id="KW-0472">Membrane</keyword>
<keyword evidence="10" id="KW-1185">Reference proteome</keyword>
<evidence type="ECO:0000313" key="10">
    <source>
        <dbReference type="Proteomes" id="UP000186922"/>
    </source>
</evidence>
<keyword evidence="6" id="KW-0407">Ion channel</keyword>
<keyword evidence="8" id="KW-0812">Transmembrane</keyword>
<evidence type="ECO:0000256" key="8">
    <source>
        <dbReference type="SAM" id="Phobius"/>
    </source>
</evidence>
<dbReference type="STRING" id="947166.A0A1D1ULM2"/>
<proteinExistence type="predicted"/>
<feature type="transmembrane region" description="Helical" evidence="8">
    <location>
        <begin position="92"/>
        <end position="119"/>
    </location>
</feature>
<evidence type="ECO:0000256" key="1">
    <source>
        <dbReference type="ARBA" id="ARBA00022448"/>
    </source>
</evidence>
<dbReference type="GO" id="GO:0034220">
    <property type="term" value="P:monoatomic ion transmembrane transport"/>
    <property type="evidence" value="ECO:0007669"/>
    <property type="project" value="UniProtKB-KW"/>
</dbReference>
<evidence type="ECO:0000256" key="6">
    <source>
        <dbReference type="ARBA" id="ARBA00023303"/>
    </source>
</evidence>
<accession>A0A1D1ULM2</accession>
<feature type="transmembrane region" description="Helical" evidence="8">
    <location>
        <begin position="359"/>
        <end position="380"/>
    </location>
</feature>
<keyword evidence="2" id="KW-0677">Repeat</keyword>
<feature type="transmembrane region" description="Helical" evidence="8">
    <location>
        <begin position="206"/>
        <end position="224"/>
    </location>
</feature>
<protein>
    <recommendedName>
        <fullName evidence="11">Ion transport domain-containing protein</fullName>
    </recommendedName>
</protein>
<evidence type="ECO:0000256" key="3">
    <source>
        <dbReference type="ARBA" id="ARBA00023043"/>
    </source>
</evidence>
<feature type="transmembrane region" description="Helical" evidence="8">
    <location>
        <begin position="230"/>
        <end position="251"/>
    </location>
</feature>
<dbReference type="PANTHER" id="PTHR47143:SF1">
    <property type="entry name" value="ION_TRANS DOMAIN-CONTAINING PROTEIN"/>
    <property type="match status" value="1"/>
</dbReference>
<dbReference type="GO" id="GO:1902495">
    <property type="term" value="C:transmembrane transporter complex"/>
    <property type="evidence" value="ECO:0007669"/>
    <property type="project" value="TreeGrafter"/>
</dbReference>
<reference evidence="9 10" key="1">
    <citation type="journal article" date="2016" name="Nat. Commun.">
        <title>Extremotolerant tardigrade genome and improved radiotolerance of human cultured cells by tardigrade-unique protein.</title>
        <authorList>
            <person name="Hashimoto T."/>
            <person name="Horikawa D.D."/>
            <person name="Saito Y."/>
            <person name="Kuwahara H."/>
            <person name="Kozuka-Hata H."/>
            <person name="Shin-I T."/>
            <person name="Minakuchi Y."/>
            <person name="Ohishi K."/>
            <person name="Motoyama A."/>
            <person name="Aizu T."/>
            <person name="Enomoto A."/>
            <person name="Kondo K."/>
            <person name="Tanaka S."/>
            <person name="Hara Y."/>
            <person name="Koshikawa S."/>
            <person name="Sagara H."/>
            <person name="Miura T."/>
            <person name="Yokobori S."/>
            <person name="Miyagawa K."/>
            <person name="Suzuki Y."/>
            <person name="Kubo T."/>
            <person name="Oyama M."/>
            <person name="Kohara Y."/>
            <person name="Fujiyama A."/>
            <person name="Arakawa K."/>
            <person name="Katayama T."/>
            <person name="Toyoda A."/>
            <person name="Kunieda T."/>
        </authorList>
    </citation>
    <scope>NUCLEOTIDE SEQUENCE [LARGE SCALE GENOMIC DNA]</scope>
    <source>
        <strain evidence="9 10">YOKOZUNA-1</strain>
    </source>
</reference>
<keyword evidence="5" id="KW-0325">Glycoprotein</keyword>
<feature type="transmembrane region" description="Helical" evidence="8">
    <location>
        <begin position="167"/>
        <end position="186"/>
    </location>
</feature>
<evidence type="ECO:0000313" key="9">
    <source>
        <dbReference type="EMBL" id="GAU88542.1"/>
    </source>
</evidence>
<name>A0A1D1ULM2_RAMVA</name>
<evidence type="ECO:0008006" key="11">
    <source>
        <dbReference type="Google" id="ProtNLM"/>
    </source>
</evidence>
<evidence type="ECO:0000256" key="7">
    <source>
        <dbReference type="SAM" id="MobiDB-lite"/>
    </source>
</evidence>
<dbReference type="EMBL" id="BDGG01000001">
    <property type="protein sequence ID" value="GAU88542.1"/>
    <property type="molecule type" value="Genomic_DNA"/>
</dbReference>
<keyword evidence="3" id="KW-0040">ANK repeat</keyword>
<comment type="caution">
    <text evidence="9">The sequence shown here is derived from an EMBL/GenBank/DDBJ whole genome shotgun (WGS) entry which is preliminary data.</text>
</comment>
<feature type="region of interest" description="Disordered" evidence="7">
    <location>
        <begin position="516"/>
        <end position="541"/>
    </location>
</feature>
<gene>
    <name evidence="9" type="primary">RvY_01225-1</name>
    <name evidence="9" type="synonym">RvY_01225.1</name>
    <name evidence="9" type="ORF">RvY_01225</name>
</gene>
<dbReference type="GO" id="GO:0022857">
    <property type="term" value="F:transmembrane transporter activity"/>
    <property type="evidence" value="ECO:0007669"/>
    <property type="project" value="TreeGrafter"/>
</dbReference>
<evidence type="ECO:0000256" key="2">
    <source>
        <dbReference type="ARBA" id="ARBA00022737"/>
    </source>
</evidence>
<feature type="transmembrane region" description="Helical" evidence="8">
    <location>
        <begin position="263"/>
        <end position="296"/>
    </location>
</feature>
<evidence type="ECO:0000256" key="5">
    <source>
        <dbReference type="ARBA" id="ARBA00023180"/>
    </source>
</evidence>